<comment type="caution">
    <text evidence="1">The sequence shown here is derived from an EMBL/GenBank/DDBJ whole genome shotgun (WGS) entry which is preliminary data.</text>
</comment>
<gene>
    <name evidence="1" type="ORF">DdX_08804</name>
</gene>
<protein>
    <submittedName>
        <fullName evidence="1">Uncharacterized protein</fullName>
    </submittedName>
</protein>
<evidence type="ECO:0000313" key="1">
    <source>
        <dbReference type="EMBL" id="KAI1713921.1"/>
    </source>
</evidence>
<accession>A0AAD4N7D7</accession>
<dbReference type="AlphaFoldDB" id="A0AAD4N7D7"/>
<name>A0AAD4N7D7_9BILA</name>
<keyword evidence="2" id="KW-1185">Reference proteome</keyword>
<sequence>MDSTGSLYTALIYPYSRRIVSFRNIWESWKETLFRKNVDVGFLMTQKTQKMMHAHASGEEKPPDLPLTLCMTKAIVLLQCSVGPGKFA</sequence>
<proteinExistence type="predicted"/>
<evidence type="ECO:0000313" key="2">
    <source>
        <dbReference type="Proteomes" id="UP001201812"/>
    </source>
</evidence>
<reference evidence="1" key="1">
    <citation type="submission" date="2022-01" db="EMBL/GenBank/DDBJ databases">
        <title>Genome Sequence Resource for Two Populations of Ditylenchus destructor, the Migratory Endoparasitic Phytonematode.</title>
        <authorList>
            <person name="Zhang H."/>
            <person name="Lin R."/>
            <person name="Xie B."/>
        </authorList>
    </citation>
    <scope>NUCLEOTIDE SEQUENCE</scope>
    <source>
        <strain evidence="1">BazhouSP</strain>
    </source>
</reference>
<dbReference type="Proteomes" id="UP001201812">
    <property type="component" value="Unassembled WGS sequence"/>
</dbReference>
<organism evidence="1 2">
    <name type="scientific">Ditylenchus destructor</name>
    <dbReference type="NCBI Taxonomy" id="166010"/>
    <lineage>
        <taxon>Eukaryota</taxon>
        <taxon>Metazoa</taxon>
        <taxon>Ecdysozoa</taxon>
        <taxon>Nematoda</taxon>
        <taxon>Chromadorea</taxon>
        <taxon>Rhabditida</taxon>
        <taxon>Tylenchina</taxon>
        <taxon>Tylenchomorpha</taxon>
        <taxon>Sphaerularioidea</taxon>
        <taxon>Anguinidae</taxon>
        <taxon>Anguininae</taxon>
        <taxon>Ditylenchus</taxon>
    </lineage>
</organism>
<dbReference type="EMBL" id="JAKKPZ010000014">
    <property type="protein sequence ID" value="KAI1713921.1"/>
    <property type="molecule type" value="Genomic_DNA"/>
</dbReference>